<dbReference type="InterPro" id="IPR026523">
    <property type="entry name" value="PNMA"/>
</dbReference>
<keyword evidence="4" id="KW-1185">Reference proteome</keyword>
<evidence type="ECO:0000259" key="2">
    <source>
        <dbReference type="Pfam" id="PF20846"/>
    </source>
</evidence>
<name>A0A3Q1EKH9_9TELE</name>
<dbReference type="Pfam" id="PF20846">
    <property type="entry name" value="PNMA_N"/>
    <property type="match status" value="1"/>
</dbReference>
<dbReference type="InParanoid" id="A0A3Q1EKH9"/>
<dbReference type="Ensembl" id="ENSAPOT00000010488.1">
    <property type="protein sequence ID" value="ENSAPOP00000004179.1"/>
    <property type="gene ID" value="ENSAPOG00000005778.1"/>
</dbReference>
<dbReference type="PANTHER" id="PTHR23095">
    <property type="entry name" value="PARANEOPLASTIC ANTIGEN"/>
    <property type="match status" value="1"/>
</dbReference>
<sequence length="388" mass="43506">MTLLWCRGEGLDEARALVTVVPENVEIAQIEETLETIKCLGKVRVRGRIFSTRLDNLMVLCETKEDLSTASVPPEVLFPVSGETWPLVVAGSRPAVEGDFNSKLKALLQAEGRTMDDIKALFPTPPPSTNSTESILKAVGDFMQKTNKPPIESGYRHLHLFSGMQPVPVGEEQFDHWLEQARLMVEESECTDREKKHRLMESLKGPALEIVKAVRDSIPDANPAEFLEALDNAFRTAESGDDMYFAFRLMQQQQEEKLSDFLRRLERSLSKVVQRGGLPSSCKDRARVEQLLRGAVSSDLMLMQLRLRERKARPPTFLQLLSEIRAEEEYEASRMKLNTSVSSSTLMISLSLEGHWRNMRGDLSKSLTALGRLGLKSLSTSVSSASQR</sequence>
<dbReference type="GeneTree" id="ENSGT01030000234522"/>
<evidence type="ECO:0000313" key="3">
    <source>
        <dbReference type="Ensembl" id="ENSAPOP00000004179.1"/>
    </source>
</evidence>
<evidence type="ECO:0000259" key="1">
    <source>
        <dbReference type="Pfam" id="PF14893"/>
    </source>
</evidence>
<dbReference type="AlphaFoldDB" id="A0A3Q1EKH9"/>
<feature type="domain" description="Paraneoplastic antigen Ma-like N-terminal" evidence="2">
    <location>
        <begin position="5"/>
        <end position="86"/>
    </location>
</feature>
<reference evidence="3" key="1">
    <citation type="submission" date="2025-08" db="UniProtKB">
        <authorList>
            <consortium name="Ensembl"/>
        </authorList>
    </citation>
    <scope>IDENTIFICATION</scope>
</reference>
<feature type="domain" description="Paraneoplastic antigen Ma-like C-terminal" evidence="1">
    <location>
        <begin position="161"/>
        <end position="321"/>
    </location>
</feature>
<reference evidence="3" key="2">
    <citation type="submission" date="2025-09" db="UniProtKB">
        <authorList>
            <consortium name="Ensembl"/>
        </authorList>
    </citation>
    <scope>IDENTIFICATION</scope>
</reference>
<dbReference type="STRING" id="80966.ENSAPOP00000004179"/>
<protein>
    <submittedName>
        <fullName evidence="3">Uncharacterized protein</fullName>
    </submittedName>
</protein>
<dbReference type="InterPro" id="IPR048270">
    <property type="entry name" value="PNMA_C"/>
</dbReference>
<evidence type="ECO:0000313" key="4">
    <source>
        <dbReference type="Proteomes" id="UP000257200"/>
    </source>
</evidence>
<proteinExistence type="predicted"/>
<organism evidence="3 4">
    <name type="scientific">Acanthochromis polyacanthus</name>
    <name type="common">spiny chromis</name>
    <dbReference type="NCBI Taxonomy" id="80966"/>
    <lineage>
        <taxon>Eukaryota</taxon>
        <taxon>Metazoa</taxon>
        <taxon>Chordata</taxon>
        <taxon>Craniata</taxon>
        <taxon>Vertebrata</taxon>
        <taxon>Euteleostomi</taxon>
        <taxon>Actinopterygii</taxon>
        <taxon>Neopterygii</taxon>
        <taxon>Teleostei</taxon>
        <taxon>Neoteleostei</taxon>
        <taxon>Acanthomorphata</taxon>
        <taxon>Ovalentaria</taxon>
        <taxon>Pomacentridae</taxon>
        <taxon>Acanthochromis</taxon>
    </lineage>
</organism>
<dbReference type="InterPro" id="IPR048271">
    <property type="entry name" value="PNMA_N"/>
</dbReference>
<accession>A0A3Q1EKH9</accession>
<dbReference type="PANTHER" id="PTHR23095:SF51">
    <property type="entry name" value="PARANEOPLASTIC ANTIGEN MA1 HOMOLOG-RELATED"/>
    <property type="match status" value="1"/>
</dbReference>
<dbReference type="Proteomes" id="UP000257200">
    <property type="component" value="Unplaced"/>
</dbReference>
<dbReference type="Pfam" id="PF14893">
    <property type="entry name" value="PNMA"/>
    <property type="match status" value="1"/>
</dbReference>